<dbReference type="Gene3D" id="2.130.10.130">
    <property type="entry name" value="Integrin alpha, N-terminal"/>
    <property type="match status" value="2"/>
</dbReference>
<name>A0A401LVP0_9BACE</name>
<dbReference type="SUPFAM" id="SSF69318">
    <property type="entry name" value="Integrin alpha N-terminal domain"/>
    <property type="match status" value="2"/>
</dbReference>
<evidence type="ECO:0000256" key="1">
    <source>
        <dbReference type="ARBA" id="ARBA00022729"/>
    </source>
</evidence>
<evidence type="ECO:0008006" key="4">
    <source>
        <dbReference type="Google" id="ProtNLM"/>
    </source>
</evidence>
<organism evidence="2 3">
    <name type="scientific">Bacteroides faecalis</name>
    <dbReference type="NCBI Taxonomy" id="2447885"/>
    <lineage>
        <taxon>Bacteria</taxon>
        <taxon>Pseudomonadati</taxon>
        <taxon>Bacteroidota</taxon>
        <taxon>Bacteroidia</taxon>
        <taxon>Bacteroidales</taxon>
        <taxon>Bacteroidaceae</taxon>
        <taxon>Bacteroides</taxon>
    </lineage>
</organism>
<keyword evidence="1" id="KW-0732">Signal</keyword>
<keyword evidence="3" id="KW-1185">Reference proteome</keyword>
<dbReference type="Pfam" id="PF13517">
    <property type="entry name" value="FG-GAP_3"/>
    <property type="match status" value="1"/>
</dbReference>
<evidence type="ECO:0000313" key="3">
    <source>
        <dbReference type="Proteomes" id="UP000288079"/>
    </source>
</evidence>
<proteinExistence type="predicted"/>
<dbReference type="PANTHER" id="PTHR44103">
    <property type="entry name" value="PROPROTEIN CONVERTASE P"/>
    <property type="match status" value="1"/>
</dbReference>
<evidence type="ECO:0000313" key="2">
    <source>
        <dbReference type="EMBL" id="GCB35590.1"/>
    </source>
</evidence>
<sequence length="369" mass="41678">MPNGGNQQTCCTVADFNKDGIADFVIGERSKSPSMVAYIRTKKGWDKYIIDDQLRTPEAGICSLDINGDGYPDIVAGGDYQSNQVWWYENPGRNLTPSIPWKRHIIKDWGATKHHDIMAIDFDRDGKQEIVFWNQGCQTLFFARIPEDPTGKWEVKPVYKYERKEYPPRAQYKFNDINEHEGLDQADIDDDGTLDIVGGATWFKYLGQDRFEAHIIDSTYHYSRCAAGQLIKGGKPEVVLVVGDGIGPMLLYTYNKKSGEWKSKTIIDKVTNGHSLRLIDIDKDGNLDIWFAEMRLDGGNEQSQHCILYGDGKGNFNRKEIISIGEDLHESKIADVDGDGDLDIIGKGYNLTGGNLNIWLQNGTKRNKQ</sequence>
<comment type="caution">
    <text evidence="2">The sequence shown here is derived from an EMBL/GenBank/DDBJ whole genome shotgun (WGS) entry which is preliminary data.</text>
</comment>
<dbReference type="PANTHER" id="PTHR44103:SF1">
    <property type="entry name" value="PROPROTEIN CONVERTASE P"/>
    <property type="match status" value="1"/>
</dbReference>
<dbReference type="AlphaFoldDB" id="A0A401LVP0"/>
<gene>
    <name evidence="2" type="ORF">KGMB02408_25350</name>
</gene>
<accession>A0A401LVP0</accession>
<protein>
    <recommendedName>
        <fullName evidence="4">VCBS repeat-containing protein</fullName>
    </recommendedName>
</protein>
<dbReference type="InterPro" id="IPR028994">
    <property type="entry name" value="Integrin_alpha_N"/>
</dbReference>
<dbReference type="Proteomes" id="UP000288079">
    <property type="component" value="Unassembled WGS sequence"/>
</dbReference>
<dbReference type="EMBL" id="BHWB01000007">
    <property type="protein sequence ID" value="GCB35590.1"/>
    <property type="molecule type" value="Genomic_DNA"/>
</dbReference>
<reference evidence="2 3" key="1">
    <citation type="submission" date="2018-10" db="EMBL/GenBank/DDBJ databases">
        <title>Draft Genome Sequence of Bacteroides sp. KCTC 15687.</title>
        <authorList>
            <person name="Yu S.Y."/>
            <person name="Kim J.S."/>
            <person name="Oh B.S."/>
            <person name="Park S.H."/>
            <person name="Kang S.W."/>
            <person name="Park J.E."/>
            <person name="Choi S.H."/>
            <person name="Han K.I."/>
            <person name="Lee K.C."/>
            <person name="Eom M.K."/>
            <person name="Suh M.K."/>
            <person name="Lee D.H."/>
            <person name="Yoon H."/>
            <person name="Kim B."/>
            <person name="Yang S.J."/>
            <person name="Lee J.S."/>
            <person name="Lee J.H."/>
        </authorList>
    </citation>
    <scope>NUCLEOTIDE SEQUENCE [LARGE SCALE GENOMIC DNA]</scope>
    <source>
        <strain evidence="2 3">KCTC 15687</strain>
    </source>
</reference>
<dbReference type="InterPro" id="IPR013517">
    <property type="entry name" value="FG-GAP"/>
</dbReference>